<dbReference type="InterPro" id="IPR050534">
    <property type="entry name" value="Coronavir_polyprotein_1ab"/>
</dbReference>
<evidence type="ECO:0000259" key="6">
    <source>
        <dbReference type="Pfam" id="PF25794"/>
    </source>
</evidence>
<comment type="caution">
    <text evidence="7">The sequence shown here is derived from an EMBL/GenBank/DDBJ whole genome shotgun (WGS) entry which is preliminary data.</text>
</comment>
<gene>
    <name evidence="7" type="ORF">GJV77_13115</name>
</gene>
<keyword evidence="1" id="KW-0547">Nucleotide-binding</keyword>
<organism evidence="7 8">
    <name type="scientific">Myroides pelagicus</name>
    <dbReference type="NCBI Taxonomy" id="270914"/>
    <lineage>
        <taxon>Bacteria</taxon>
        <taxon>Pseudomonadati</taxon>
        <taxon>Bacteroidota</taxon>
        <taxon>Flavobacteriia</taxon>
        <taxon>Flavobacteriales</taxon>
        <taxon>Flavobacteriaceae</taxon>
        <taxon>Myroides</taxon>
    </lineage>
</organism>
<proteinExistence type="predicted"/>
<dbReference type="SUPFAM" id="SSF55874">
    <property type="entry name" value="ATPase domain of HSP90 chaperone/DNA topoisomerase II/histidine kinase"/>
    <property type="match status" value="1"/>
</dbReference>
<evidence type="ECO:0000313" key="8">
    <source>
        <dbReference type="Proteomes" id="UP000488936"/>
    </source>
</evidence>
<dbReference type="Gene3D" id="3.40.50.300">
    <property type="entry name" value="P-loop containing nucleotide triphosphate hydrolases"/>
    <property type="match status" value="2"/>
</dbReference>
<dbReference type="RefSeq" id="WP_155036796.1">
    <property type="nucleotide sequence ID" value="NZ_JBHTIG010000006.1"/>
</dbReference>
<dbReference type="OrthoDB" id="1062081at2"/>
<dbReference type="InterPro" id="IPR027417">
    <property type="entry name" value="P-loop_NTPase"/>
</dbReference>
<keyword evidence="3" id="KW-0347">Helicase</keyword>
<feature type="domain" description="Sacsin/Nov" evidence="6">
    <location>
        <begin position="65"/>
        <end position="150"/>
    </location>
</feature>
<dbReference type="Pfam" id="PF13245">
    <property type="entry name" value="AAA_19"/>
    <property type="match status" value="1"/>
</dbReference>
<evidence type="ECO:0000256" key="3">
    <source>
        <dbReference type="ARBA" id="ARBA00022806"/>
    </source>
</evidence>
<keyword evidence="4" id="KW-0067">ATP-binding</keyword>
<dbReference type="Pfam" id="PF13087">
    <property type="entry name" value="AAA_12"/>
    <property type="match status" value="1"/>
</dbReference>
<evidence type="ECO:0000313" key="7">
    <source>
        <dbReference type="EMBL" id="MTH30824.1"/>
    </source>
</evidence>
<dbReference type="SUPFAM" id="SSF52540">
    <property type="entry name" value="P-loop containing nucleoside triphosphate hydrolases"/>
    <property type="match status" value="1"/>
</dbReference>
<dbReference type="NCBIfam" id="NF047352">
    <property type="entry name" value="P_loop_sacsin"/>
    <property type="match status" value="1"/>
</dbReference>
<dbReference type="InterPro" id="IPR058210">
    <property type="entry name" value="SACS/Nov_dom"/>
</dbReference>
<dbReference type="Proteomes" id="UP000488936">
    <property type="component" value="Unassembled WGS sequence"/>
</dbReference>
<evidence type="ECO:0000259" key="5">
    <source>
        <dbReference type="Pfam" id="PF13087"/>
    </source>
</evidence>
<accession>A0A7K1GSG5</accession>
<dbReference type="EMBL" id="WMJY01000042">
    <property type="protein sequence ID" value="MTH30824.1"/>
    <property type="molecule type" value="Genomic_DNA"/>
</dbReference>
<reference evidence="7 8" key="1">
    <citation type="journal article" date="2006" name="Int. J. Syst. Evol. Microbiol.">
        <title>Myroides pelagicus sp. nov., isolated from seawater in Thailand.</title>
        <authorList>
            <person name="Yoon J."/>
            <person name="Maneerat S."/>
            <person name="Kawai F."/>
            <person name="Yokota A."/>
        </authorList>
    </citation>
    <scope>NUCLEOTIDE SEQUENCE [LARGE SCALE GENOMIC DNA]</scope>
    <source>
        <strain evidence="7 8">SM1T</strain>
    </source>
</reference>
<evidence type="ECO:0000256" key="2">
    <source>
        <dbReference type="ARBA" id="ARBA00022801"/>
    </source>
</evidence>
<dbReference type="Pfam" id="PF25794">
    <property type="entry name" value="SACS"/>
    <property type="match status" value="1"/>
</dbReference>
<dbReference type="InterPro" id="IPR041679">
    <property type="entry name" value="DNA2/NAM7-like_C"/>
</dbReference>
<keyword evidence="2" id="KW-0378">Hydrolase</keyword>
<keyword evidence="8" id="KW-1185">Reference proteome</keyword>
<evidence type="ECO:0000256" key="1">
    <source>
        <dbReference type="ARBA" id="ARBA00022741"/>
    </source>
</evidence>
<dbReference type="PANTHER" id="PTHR43788:SF8">
    <property type="entry name" value="DNA-BINDING PROTEIN SMUBP-2"/>
    <property type="match status" value="1"/>
</dbReference>
<dbReference type="GO" id="GO:0043139">
    <property type="term" value="F:5'-3' DNA helicase activity"/>
    <property type="evidence" value="ECO:0007669"/>
    <property type="project" value="TreeGrafter"/>
</dbReference>
<sequence>MMKIKNIQQYRKIFKEEIRKNPDRDENFIGNFYIDQQANERRKGWFDLYFGDTDGNGSAQNGVENKLKSFLDMARDGQAIYEFLQNAVDAGGSRFLMFFKTDDITKEDYLLVINNGEMFSSSSIRSILNIGSSTKTNNSEQIGQFGIGFKLAHRLVGKDNAASELIHNLNGPILYSWKNNEINFLESSIEVTDIAYDIDKIEEKIEIHDDYSWLFKILLTTFPCAVNEKPLIWDGKLAEHSPFSSSELEYLVKWLKQEDVKEHIKDDFEEGALFLMKLGEGKLKEIKDEPNLIEGVRFSLAVLKETTSKSTGLHSAVINGKRIDHPELQFHKLVITKEQKDIEDYTYVRFGKSYSELSENDLQILNSESDIQVLFGFKESNQIDNYFKAAPSFYLFFPVSQEVHNFNYILHSNALYKGSSRVFLQSGGGKGLNERLFSKIIGRLYNELTSLFSSDLSRFRDLYFAFLTSGETQIKESTWITESYTKPLNELLKRIIPVKNPSGEKSLFNATQSKETVYFIDTNIQILGDNKYFLFGKDDISIEFFNELYKKLEIRNYNIFDILSIKNSYIKINTWLESSEENYQVFYDELVSKRNFIADGSLTLDQKENLIKVRWIVLDDDTNVTIEEIGNNPIFLLNKNLYTIKDILKKLEFKTSKYDLSAFINVFRNNFQQSEIKQFAYRVLTILFSESLQNNKLETLSNKEKFRVFEVFRTLDETPGERLSLLKLYKNNLGKYQPLGKMVNLTDGLKGLFSIDKGQLEGIESSLLNNYLKVDHDAFYEKLYYPQWQDLLEYLVKYPQEISVTTVINELTEAYNLSNWKEKDNNPLSKHEVLIYGNRVIKSKDILVNKIDLKFDYKIFQDDLEKYFKSYLVDKKFVEIFKSDVPFGYESNLKYSSLCIESLPFIEVEKILKLASVFFKDFFNYNVIIKIGENYSIQSNTKQQYFTENIEIINIVRDILSDDLELLPIEFNDYKELLKIKGYELYNLVINRDEFYSTSSTDRLEKLLEVASLFDFDTRKSIYDKMPSIVFDLNNYTRFNYHCLRFLNLLQELDKNDLQKKIILKDGDVNMFLSEVKPDILTYNLNNRDIEFAKIIPKSSNEKIVFDFYEKFLVKKEFDTTFFKRVFALDGKISNDELRLLFLKTLDKENNIVNIYQFYFIVFSGLFEFEEFNDFYVLNAENKPISINSNMAIYENVNADFFVLKEFLHPKYLDESQLLIDIVDHKELNLRYFKLDKDCNYNVLNKETDLILSEKLQFLYDLFNKTLSENRYVDIEKIDSYLELELQQKVILNQLEYNNETITLVNKWIDNNDKKKEFLDFLNFKFEDSLTTRFINAVLSNKVDFSDIDVNLFKKKDIYMIIKFFLKYEITLPLNNTVLIDYVVKLFVEYFNNKHDLCLIYLNREHCKILDTNVLHDFDYNIIDCVLNQVSLDNSIRLFSFYNIPIKQVEYLFPDKKQLCLEYSLIYEEVVELDEYYYKEWKKTNSNFYLFKGEALTYNVSIDIEDKEIFLAKVSFNDKTELIKNVDITNIYFTSNKSIKSVIECFTLSNNNSENTDKYLVDSLNQLHELYNSCNATFSELLENTEIEEIKEYFQTKIDKEERRVHRDEVIGKINESLKYSTNWFKGYLEFLNTVTEKSNNSEIKILRFSKIEETKTPKFYKLYACNSIIPENIDESRNVKLRIIAGKQKQSLEIKNISQKNQTVLIQLGEVLDETLIKDFFIAEISYFPTIDLLGRLTNAFEHLEEWENINDKFPAIEYIYGPPGTGKTTTLKNRIVDLSKNKDIKILVLAPTNKACDVLAEKLYEDNFYNFLRLSSPTSVKLSEEHYTNELDNITLDSLNVLISTIHRHSYFKVNTDHSQFYLYNYESWDYLIIDEASMINLPYITFSSLMCFQKNNNCKIIIAGDPKQIPPVPELKDEEREEIGIDTENIYSMLGLNSFDAILQGKEVRQIDKVHNLKTQFRSVPEIGNLFSNFAYENQVESQRDSLSLRKLPFEVQKLLNEAVTFLNVPLEQDNQLYSINKLIYSSYHLYSALLVYEFIKYFNRHLEGEDTWSIGVISPYKAQAVLANRLFGELDLRNNLKIYSDTIHGFQGDECDIVFFICNPSSYLASPHVKSLLSNDFIYNVAISRARDYLVIVNPYEKITQNKHINKIIDIHKEANQATCNIIQSIDFEKIIFADSDYINKNTFITNHDDINVYSSDSYKYYVKKNNLSIDLKILNK</sequence>
<dbReference type="InterPro" id="IPR036890">
    <property type="entry name" value="HATPase_C_sf"/>
</dbReference>
<evidence type="ECO:0000256" key="4">
    <source>
        <dbReference type="ARBA" id="ARBA00022840"/>
    </source>
</evidence>
<protein>
    <submittedName>
        <fullName evidence="7">AAA family ATPase</fullName>
    </submittedName>
</protein>
<dbReference type="GO" id="GO:0016787">
    <property type="term" value="F:hydrolase activity"/>
    <property type="evidence" value="ECO:0007669"/>
    <property type="project" value="UniProtKB-KW"/>
</dbReference>
<name>A0A7K1GSG5_9FLAO</name>
<dbReference type="GO" id="GO:0005524">
    <property type="term" value="F:ATP binding"/>
    <property type="evidence" value="ECO:0007669"/>
    <property type="project" value="UniProtKB-KW"/>
</dbReference>
<feature type="domain" description="DNA2/NAM7 helicase-like C-terminal" evidence="5">
    <location>
        <begin position="1954"/>
        <end position="2141"/>
    </location>
</feature>
<dbReference type="PANTHER" id="PTHR43788">
    <property type="entry name" value="DNA2/NAM7 HELICASE FAMILY MEMBER"/>
    <property type="match status" value="1"/>
</dbReference>